<dbReference type="OrthoDB" id="2400292at2759"/>
<comment type="caution">
    <text evidence="1">The sequence shown here is derived from an EMBL/GenBank/DDBJ whole genome shotgun (WGS) entry which is preliminary data.</text>
</comment>
<dbReference type="Proteomes" id="UP000789508">
    <property type="component" value="Unassembled WGS sequence"/>
</dbReference>
<evidence type="ECO:0000313" key="2">
    <source>
        <dbReference type="Proteomes" id="UP000789508"/>
    </source>
</evidence>
<name>A0A9N9ISN3_9GLOM</name>
<proteinExistence type="predicted"/>
<protein>
    <submittedName>
        <fullName evidence="1">6672_t:CDS:1</fullName>
    </submittedName>
</protein>
<evidence type="ECO:0000313" key="1">
    <source>
        <dbReference type="EMBL" id="CAG8749725.1"/>
    </source>
</evidence>
<dbReference type="EMBL" id="CAJVPS010039945">
    <property type="protein sequence ID" value="CAG8749725.1"/>
    <property type="molecule type" value="Genomic_DNA"/>
</dbReference>
<keyword evidence="2" id="KW-1185">Reference proteome</keyword>
<sequence>GCAVVAEGIIKSTDALLSTTFNHDQKTLYCQINFATIIGTPSWKEFTQLLAQKWEFIPNVKSYLSEVLSDQIKQFEKVRVKYDPDKIFFDNKSLQDIFSRALGS</sequence>
<dbReference type="AlphaFoldDB" id="A0A9N9ISN3"/>
<organism evidence="1 2">
    <name type="scientific">Ambispora leptoticha</name>
    <dbReference type="NCBI Taxonomy" id="144679"/>
    <lineage>
        <taxon>Eukaryota</taxon>
        <taxon>Fungi</taxon>
        <taxon>Fungi incertae sedis</taxon>
        <taxon>Mucoromycota</taxon>
        <taxon>Glomeromycotina</taxon>
        <taxon>Glomeromycetes</taxon>
        <taxon>Archaeosporales</taxon>
        <taxon>Ambisporaceae</taxon>
        <taxon>Ambispora</taxon>
    </lineage>
</organism>
<accession>A0A9N9ISN3</accession>
<gene>
    <name evidence="1" type="ORF">ALEPTO_LOCUS13251</name>
</gene>
<reference evidence="1" key="1">
    <citation type="submission" date="2021-06" db="EMBL/GenBank/DDBJ databases">
        <authorList>
            <person name="Kallberg Y."/>
            <person name="Tangrot J."/>
            <person name="Rosling A."/>
        </authorList>
    </citation>
    <scope>NUCLEOTIDE SEQUENCE</scope>
    <source>
        <strain evidence="1">FL130A</strain>
    </source>
</reference>
<feature type="non-terminal residue" evidence="1">
    <location>
        <position position="104"/>
    </location>
</feature>